<feature type="signal peptide" evidence="2">
    <location>
        <begin position="1"/>
        <end position="18"/>
    </location>
</feature>
<dbReference type="Gene3D" id="1.20.58.2150">
    <property type="match status" value="1"/>
</dbReference>
<feature type="domain" description="Gylcosyl hydrolase 115 C-terminal" evidence="3">
    <location>
        <begin position="816"/>
        <end position="1007"/>
    </location>
</feature>
<dbReference type="PANTHER" id="PTHR37842">
    <property type="match status" value="1"/>
</dbReference>
<keyword evidence="5" id="KW-1185">Reference proteome</keyword>
<sequence length="1011" mass="113893">MVVWSIVVWFFLLAGCLALLEQKIVTFAPQRDTIPIHSAAIIHDASDPVAIHIAARSVAEDFEKITGRRPHRIVANSSDAITTSAPETAIIAATVGSALIRGLEKRGLVNVSDIRGEWETFRTTVVRDYAPGKNALVIAGSDKRAVVYGLYTLAEQCGQSPYHWWADVPTTQHDAIYALPATTTHGSPSVKYRGFFINDEAPALTGWWSKKHGVDHYPLDAEFYRHVFDLILRLKGNFIWPAMWASYVPQPGNIFFTDDIHNQQLADDYGVVVSTSHHEPMQRATNEWNSSEVGEWDWTSNKGNVTRFMEEGVRRAGMNESYFTMGMRGAGDGAITGEDPIDMLREVIDTQRNILADYHEDVTAVNQVWTIYKEVATYYAGGLIPPEDVTLMFTDDNFGNIMRLPTAKEAARPGGIGLYYHFEYVGNPKSYKWQNTNNLAKVYKELYQALERGADRIWVFNVADIKPMELPLAFAMDVAWDASKFGFETIPDYLKAFSSREFGSERLSKEIASILLEHSRLIGRRKYESIRPETYSFLNYNELERVLQEWEDLASRVLEVRQALPPKSHAAYFHLVQYPIQAGLLHHRIILRQSTNRQYAVQRRNTANAIAQQILADSEADADLVDEYNSMLDGKWDGILDQPKLDDWQRKTWISPTRDIIQNLSFVQPRQDFVYALGNLGIYGEGSQSANRQSVWCESCDPSMPTEGSWVAILPVMDSYGPEYRTVELFHRGDHRKSIQFKLDIPYAWIKISPSEGRLTRNNSFQRLQVSVDWARVPSDFNETVPIGVHYDTLPRYDNFLIPVQNKPAVPPDFHGFPETAGYISIEAAHFQRATNATGSDTDTESIHLEAQPYLGTRTNSGAVALRPYTAARTSSSLAQSASLEYNIYLFNRTDNLHATIYLTENLDTDPNLAMQYYLTIDSQETAGNTSFTRLLAEPETAGDLPDSWMDEVLNSVWTREVNLGSAEAGAHTLVWRVNSPEVYLEKIVLGVGGKDAIAGSYLGPPETRVV</sequence>
<dbReference type="Gene3D" id="2.60.120.1620">
    <property type="match status" value="1"/>
</dbReference>
<dbReference type="Proteomes" id="UP001610563">
    <property type="component" value="Unassembled WGS sequence"/>
</dbReference>
<evidence type="ECO:0000256" key="1">
    <source>
        <dbReference type="ARBA" id="ARBA00022801"/>
    </source>
</evidence>
<keyword evidence="1" id="KW-0378">Hydrolase</keyword>
<feature type="chain" id="PRO_5047247812" description="Gylcosyl hydrolase 115 C-terminal domain-containing protein" evidence="2">
    <location>
        <begin position="19"/>
        <end position="1011"/>
    </location>
</feature>
<organism evidence="4 5">
    <name type="scientific">Aspergillus keveii</name>
    <dbReference type="NCBI Taxonomy" id="714993"/>
    <lineage>
        <taxon>Eukaryota</taxon>
        <taxon>Fungi</taxon>
        <taxon>Dikarya</taxon>
        <taxon>Ascomycota</taxon>
        <taxon>Pezizomycotina</taxon>
        <taxon>Eurotiomycetes</taxon>
        <taxon>Eurotiomycetidae</taxon>
        <taxon>Eurotiales</taxon>
        <taxon>Aspergillaceae</taxon>
        <taxon>Aspergillus</taxon>
        <taxon>Aspergillus subgen. Nidulantes</taxon>
    </lineage>
</organism>
<evidence type="ECO:0000313" key="5">
    <source>
        <dbReference type="Proteomes" id="UP001610563"/>
    </source>
</evidence>
<proteinExistence type="predicted"/>
<protein>
    <recommendedName>
        <fullName evidence="3">Gylcosyl hydrolase 115 C-terminal domain-containing protein</fullName>
    </recommendedName>
</protein>
<dbReference type="Pfam" id="PF15979">
    <property type="entry name" value="Glyco_hydro_115"/>
    <property type="match status" value="1"/>
</dbReference>
<dbReference type="InterPro" id="IPR029018">
    <property type="entry name" value="Hex-like_dom2"/>
</dbReference>
<dbReference type="InterPro" id="IPR041437">
    <property type="entry name" value="GH115_C"/>
</dbReference>
<evidence type="ECO:0000256" key="2">
    <source>
        <dbReference type="SAM" id="SignalP"/>
    </source>
</evidence>
<evidence type="ECO:0000259" key="3">
    <source>
        <dbReference type="Pfam" id="PF17829"/>
    </source>
</evidence>
<accession>A0ABR4FI51</accession>
<dbReference type="InterPro" id="IPR042301">
    <property type="entry name" value="GH115_sf"/>
</dbReference>
<dbReference type="EMBL" id="JBFTWV010000298">
    <property type="protein sequence ID" value="KAL2782915.1"/>
    <property type="molecule type" value="Genomic_DNA"/>
</dbReference>
<gene>
    <name evidence="4" type="ORF">BJX66DRAFT_350087</name>
</gene>
<evidence type="ECO:0000313" key="4">
    <source>
        <dbReference type="EMBL" id="KAL2782915.1"/>
    </source>
</evidence>
<keyword evidence="2" id="KW-0732">Signal</keyword>
<dbReference type="Pfam" id="PF17829">
    <property type="entry name" value="GH115_C"/>
    <property type="match status" value="1"/>
</dbReference>
<reference evidence="4 5" key="1">
    <citation type="submission" date="2024-07" db="EMBL/GenBank/DDBJ databases">
        <title>Section-level genome sequencing and comparative genomics of Aspergillus sections Usti and Cavernicolus.</title>
        <authorList>
            <consortium name="Lawrence Berkeley National Laboratory"/>
            <person name="Nybo J.L."/>
            <person name="Vesth T.C."/>
            <person name="Theobald S."/>
            <person name="Frisvad J.C."/>
            <person name="Larsen T.O."/>
            <person name="Kjaerboelling I."/>
            <person name="Rothschild-Mancinelli K."/>
            <person name="Lyhne E.K."/>
            <person name="Kogle M.E."/>
            <person name="Barry K."/>
            <person name="Clum A."/>
            <person name="Na H."/>
            <person name="Ledsgaard L."/>
            <person name="Lin J."/>
            <person name="Lipzen A."/>
            <person name="Kuo A."/>
            <person name="Riley R."/>
            <person name="Mondo S."/>
            <person name="Labutti K."/>
            <person name="Haridas S."/>
            <person name="Pangalinan J."/>
            <person name="Salamov A.A."/>
            <person name="Simmons B.A."/>
            <person name="Magnuson J.K."/>
            <person name="Chen J."/>
            <person name="Drula E."/>
            <person name="Henrissat B."/>
            <person name="Wiebenga A."/>
            <person name="Lubbers R.J."/>
            <person name="Gomes A.C."/>
            <person name="Makela M.R."/>
            <person name="Stajich J."/>
            <person name="Grigoriev I.V."/>
            <person name="Mortensen U.H."/>
            <person name="De Vries R.P."/>
            <person name="Baker S.E."/>
            <person name="Andersen M.R."/>
        </authorList>
    </citation>
    <scope>NUCLEOTIDE SEQUENCE [LARGE SCALE GENOMIC DNA]</scope>
    <source>
        <strain evidence="4 5">CBS 209.92</strain>
    </source>
</reference>
<dbReference type="Gene3D" id="3.20.20.520">
    <property type="entry name" value="Glycosyl hydrolase family 115"/>
    <property type="match status" value="1"/>
</dbReference>
<dbReference type="InterPro" id="IPR031924">
    <property type="entry name" value="GH115"/>
</dbReference>
<dbReference type="PANTHER" id="PTHR37842:SF2">
    <property type="entry name" value="GYLCOSYL HYDROLASE 115 C-TERMINAL DOMAIN-CONTAINING PROTEIN"/>
    <property type="match status" value="1"/>
</dbReference>
<dbReference type="Gene3D" id="3.30.379.10">
    <property type="entry name" value="Chitobiase/beta-hexosaminidase domain 2-like"/>
    <property type="match status" value="1"/>
</dbReference>
<name>A0ABR4FI51_9EURO</name>
<comment type="caution">
    <text evidence="4">The sequence shown here is derived from an EMBL/GenBank/DDBJ whole genome shotgun (WGS) entry which is preliminary data.</text>
</comment>